<dbReference type="InterPro" id="IPR000847">
    <property type="entry name" value="LysR_HTH_N"/>
</dbReference>
<evidence type="ECO:0000256" key="4">
    <source>
        <dbReference type="ARBA" id="ARBA00023163"/>
    </source>
</evidence>
<dbReference type="PANTHER" id="PTHR30126:SF100">
    <property type="entry name" value="LYSR-FAMILY TRANSCRIPTIONAL REGULATOR"/>
    <property type="match status" value="1"/>
</dbReference>
<comment type="similarity">
    <text evidence="1">Belongs to the LysR transcriptional regulatory family.</text>
</comment>
<dbReference type="CDD" id="cd05466">
    <property type="entry name" value="PBP2_LTTR_substrate"/>
    <property type="match status" value="1"/>
</dbReference>
<keyword evidence="7" id="KW-1185">Reference proteome</keyword>
<dbReference type="InterPro" id="IPR036390">
    <property type="entry name" value="WH_DNA-bd_sf"/>
</dbReference>
<dbReference type="PROSITE" id="PS50931">
    <property type="entry name" value="HTH_LYSR"/>
    <property type="match status" value="1"/>
</dbReference>
<dbReference type="Gene3D" id="1.10.10.10">
    <property type="entry name" value="Winged helix-like DNA-binding domain superfamily/Winged helix DNA-binding domain"/>
    <property type="match status" value="1"/>
</dbReference>
<evidence type="ECO:0000259" key="5">
    <source>
        <dbReference type="PROSITE" id="PS50931"/>
    </source>
</evidence>
<dbReference type="SUPFAM" id="SSF53850">
    <property type="entry name" value="Periplasmic binding protein-like II"/>
    <property type="match status" value="1"/>
</dbReference>
<evidence type="ECO:0000313" key="6">
    <source>
        <dbReference type="EMBL" id="MBP1904304.1"/>
    </source>
</evidence>
<dbReference type="InterPro" id="IPR036388">
    <property type="entry name" value="WH-like_DNA-bd_sf"/>
</dbReference>
<accession>A0ABS4FPJ0</accession>
<proteinExistence type="inferred from homology"/>
<dbReference type="EMBL" id="JAGGKG010000003">
    <property type="protein sequence ID" value="MBP1904304.1"/>
    <property type="molecule type" value="Genomic_DNA"/>
</dbReference>
<organism evidence="6 7">
    <name type="scientific">Paenibacillus turicensis</name>
    <dbReference type="NCBI Taxonomy" id="160487"/>
    <lineage>
        <taxon>Bacteria</taxon>
        <taxon>Bacillati</taxon>
        <taxon>Bacillota</taxon>
        <taxon>Bacilli</taxon>
        <taxon>Bacillales</taxon>
        <taxon>Paenibacillaceae</taxon>
        <taxon>Paenibacillus</taxon>
    </lineage>
</organism>
<dbReference type="SUPFAM" id="SSF46785">
    <property type="entry name" value="Winged helix' DNA-binding domain"/>
    <property type="match status" value="1"/>
</dbReference>
<evidence type="ECO:0000256" key="2">
    <source>
        <dbReference type="ARBA" id="ARBA00023015"/>
    </source>
</evidence>
<dbReference type="PANTHER" id="PTHR30126">
    <property type="entry name" value="HTH-TYPE TRANSCRIPTIONAL REGULATOR"/>
    <property type="match status" value="1"/>
</dbReference>
<keyword evidence="4" id="KW-0804">Transcription</keyword>
<dbReference type="RefSeq" id="WP_210087986.1">
    <property type="nucleotide sequence ID" value="NZ_JAGGKG010000003.1"/>
</dbReference>
<sequence length="295" mass="33495">MEIRQLKTFWTLASTRSFSQTAQLLNYVPSTVTMQIKALEEELGVKLFDRLGKSVALTEAGAQFLPYANKILNDVEEAKCVSGNSGELRGTVAIGADETLCTYLLPTLLRRFREDYPNVRLLFRPLPSQHLRQSVRDGLVDLVFMLDEPIVSSDLHVEEVREETFLMVASPDHRLASHNSINVADLHNEHILLTEKGCSYRTYFYQSLLKKGADSLTELEFSSIEAIKQCVMAQLGISLLPEMAVRHELQEGKLVSLPWDISEIRFCTQLLWHEEKWISPTLQAFIDLALAELKK</sequence>
<dbReference type="Pfam" id="PF03466">
    <property type="entry name" value="LysR_substrate"/>
    <property type="match status" value="1"/>
</dbReference>
<dbReference type="Gene3D" id="3.40.190.290">
    <property type="match status" value="1"/>
</dbReference>
<evidence type="ECO:0000313" key="7">
    <source>
        <dbReference type="Proteomes" id="UP001519272"/>
    </source>
</evidence>
<feature type="domain" description="HTH lysR-type" evidence="5">
    <location>
        <begin position="1"/>
        <end position="58"/>
    </location>
</feature>
<protein>
    <submittedName>
        <fullName evidence="6">DNA-binding transcriptional LysR family regulator</fullName>
    </submittedName>
</protein>
<evidence type="ECO:0000256" key="1">
    <source>
        <dbReference type="ARBA" id="ARBA00009437"/>
    </source>
</evidence>
<evidence type="ECO:0000256" key="3">
    <source>
        <dbReference type="ARBA" id="ARBA00023125"/>
    </source>
</evidence>
<keyword evidence="2" id="KW-0805">Transcription regulation</keyword>
<dbReference type="InterPro" id="IPR005119">
    <property type="entry name" value="LysR_subst-bd"/>
</dbReference>
<dbReference type="Pfam" id="PF00126">
    <property type="entry name" value="HTH_1"/>
    <property type="match status" value="1"/>
</dbReference>
<keyword evidence="3 6" id="KW-0238">DNA-binding</keyword>
<gene>
    <name evidence="6" type="ORF">J2Z32_000921</name>
</gene>
<name>A0ABS4FPJ0_9BACL</name>
<dbReference type="GO" id="GO:0003677">
    <property type="term" value="F:DNA binding"/>
    <property type="evidence" value="ECO:0007669"/>
    <property type="project" value="UniProtKB-KW"/>
</dbReference>
<comment type="caution">
    <text evidence="6">The sequence shown here is derived from an EMBL/GenBank/DDBJ whole genome shotgun (WGS) entry which is preliminary data.</text>
</comment>
<reference evidence="6 7" key="1">
    <citation type="submission" date="2021-03" db="EMBL/GenBank/DDBJ databases">
        <title>Genomic Encyclopedia of Type Strains, Phase IV (KMG-IV): sequencing the most valuable type-strain genomes for metagenomic binning, comparative biology and taxonomic classification.</title>
        <authorList>
            <person name="Goeker M."/>
        </authorList>
    </citation>
    <scope>NUCLEOTIDE SEQUENCE [LARGE SCALE GENOMIC DNA]</scope>
    <source>
        <strain evidence="6 7">DSM 14349</strain>
    </source>
</reference>
<dbReference type="Proteomes" id="UP001519272">
    <property type="component" value="Unassembled WGS sequence"/>
</dbReference>